<dbReference type="Proteomes" id="UP001153076">
    <property type="component" value="Unassembled WGS sequence"/>
</dbReference>
<proteinExistence type="predicted"/>
<name>A0A9Q1QGW7_9CARY</name>
<comment type="caution">
    <text evidence="2">The sequence shown here is derived from an EMBL/GenBank/DDBJ whole genome shotgun (WGS) entry which is preliminary data.</text>
</comment>
<reference evidence="2" key="1">
    <citation type="submission" date="2022-04" db="EMBL/GenBank/DDBJ databases">
        <title>Carnegiea gigantea Genome sequencing and assembly v2.</title>
        <authorList>
            <person name="Copetti D."/>
            <person name="Sanderson M.J."/>
            <person name="Burquez A."/>
            <person name="Wojciechowski M.F."/>
        </authorList>
    </citation>
    <scope>NUCLEOTIDE SEQUENCE</scope>
    <source>
        <strain evidence="2">SGP5-SGP5p</strain>
        <tissue evidence="2">Aerial part</tissue>
    </source>
</reference>
<dbReference type="PANTHER" id="PTHR33710:SF64">
    <property type="entry name" value="ENDONUCLEASE_EXONUCLEASE_PHOSPHATASE DOMAIN-CONTAINING PROTEIN"/>
    <property type="match status" value="1"/>
</dbReference>
<evidence type="ECO:0000313" key="2">
    <source>
        <dbReference type="EMBL" id="KAJ8441389.1"/>
    </source>
</evidence>
<dbReference type="PANTHER" id="PTHR33710">
    <property type="entry name" value="BNAC02G09200D PROTEIN"/>
    <property type="match status" value="1"/>
</dbReference>
<evidence type="ECO:0008006" key="4">
    <source>
        <dbReference type="Google" id="ProtNLM"/>
    </source>
</evidence>
<gene>
    <name evidence="2" type="ORF">Cgig2_009097</name>
</gene>
<sequence length="379" mass="42996">MRSERPHQPRVPAELNRETRPRPGIGLSGAPIEKQAPTRLQTTPSLNGSTRTSPSPVLHRGARRVGLGHNILPDKNNITGGNLGRNREGNIHPLNAPDHTRLEEGRIVSSLNTHIMGNAKRTGSPIEIMQSAESRDFLHIVKEHMLMQSPQIVVLLETHVSGSTADEVCKKIGLIGQYRILHVYILEAREQFVTIVVSPEGYREWLFTAIYVNPHPSTREELRGELEQRASSYNHPWLLAGDFSKTRNLEERDHGGSNMVRHCDKFNNWIENNAPIDLGFLGPKYTWVHGLTQDTRKSTRLDRALCNIDWRLKFQEGGVKHLIHNQSNHAPILISTTGFSMTSRDYKPFRFEAAWLLHGEFDSYVRQCWDRKGTATEAL</sequence>
<feature type="compositionally biased region" description="Polar residues" evidence="1">
    <location>
        <begin position="38"/>
        <end position="55"/>
    </location>
</feature>
<dbReference type="Gene3D" id="3.60.10.10">
    <property type="entry name" value="Endonuclease/exonuclease/phosphatase"/>
    <property type="match status" value="1"/>
</dbReference>
<dbReference type="AlphaFoldDB" id="A0A9Q1QGW7"/>
<keyword evidence="3" id="KW-1185">Reference proteome</keyword>
<organism evidence="2 3">
    <name type="scientific">Carnegiea gigantea</name>
    <dbReference type="NCBI Taxonomy" id="171969"/>
    <lineage>
        <taxon>Eukaryota</taxon>
        <taxon>Viridiplantae</taxon>
        <taxon>Streptophyta</taxon>
        <taxon>Embryophyta</taxon>
        <taxon>Tracheophyta</taxon>
        <taxon>Spermatophyta</taxon>
        <taxon>Magnoliopsida</taxon>
        <taxon>eudicotyledons</taxon>
        <taxon>Gunneridae</taxon>
        <taxon>Pentapetalae</taxon>
        <taxon>Caryophyllales</taxon>
        <taxon>Cactineae</taxon>
        <taxon>Cactaceae</taxon>
        <taxon>Cactoideae</taxon>
        <taxon>Echinocereeae</taxon>
        <taxon>Carnegiea</taxon>
    </lineage>
</organism>
<accession>A0A9Q1QGW7</accession>
<evidence type="ECO:0000313" key="3">
    <source>
        <dbReference type="Proteomes" id="UP001153076"/>
    </source>
</evidence>
<dbReference type="OrthoDB" id="1750980at2759"/>
<evidence type="ECO:0000256" key="1">
    <source>
        <dbReference type="SAM" id="MobiDB-lite"/>
    </source>
</evidence>
<feature type="region of interest" description="Disordered" evidence="1">
    <location>
        <begin position="1"/>
        <end position="60"/>
    </location>
</feature>
<dbReference type="EMBL" id="JAKOGI010000168">
    <property type="protein sequence ID" value="KAJ8441389.1"/>
    <property type="molecule type" value="Genomic_DNA"/>
</dbReference>
<dbReference type="SUPFAM" id="SSF56219">
    <property type="entry name" value="DNase I-like"/>
    <property type="match status" value="1"/>
</dbReference>
<dbReference type="InterPro" id="IPR036691">
    <property type="entry name" value="Endo/exonu/phosph_ase_sf"/>
</dbReference>
<protein>
    <recommendedName>
        <fullName evidence="4">Endonuclease/exonuclease/phosphatase domain-containing protein</fullName>
    </recommendedName>
</protein>